<keyword evidence="1" id="KW-1133">Transmembrane helix</keyword>
<dbReference type="AlphaFoldDB" id="A0A1A9ZND0"/>
<protein>
    <submittedName>
        <fullName evidence="2">Uncharacterized protein</fullName>
    </submittedName>
</protein>
<accession>A0A1A9ZND0</accession>
<reference evidence="3" key="1">
    <citation type="submission" date="2014-03" db="EMBL/GenBank/DDBJ databases">
        <authorList>
            <person name="Aksoy S."/>
            <person name="Warren W."/>
            <person name="Wilson R.K."/>
        </authorList>
    </citation>
    <scope>NUCLEOTIDE SEQUENCE [LARGE SCALE GENOMIC DNA]</scope>
    <source>
        <strain evidence="3">IAEA</strain>
    </source>
</reference>
<proteinExistence type="predicted"/>
<name>A0A1A9ZND0_GLOPL</name>
<dbReference type="EnsemblMetazoa" id="GPAI020018-RA">
    <property type="protein sequence ID" value="GPAI020018-PA"/>
    <property type="gene ID" value="GPAI020018"/>
</dbReference>
<reference evidence="2" key="2">
    <citation type="submission" date="2020-05" db="UniProtKB">
        <authorList>
            <consortium name="EnsemblMetazoa"/>
        </authorList>
    </citation>
    <scope>IDENTIFICATION</scope>
    <source>
        <strain evidence="2">IAEA</strain>
    </source>
</reference>
<keyword evidence="1" id="KW-0812">Transmembrane</keyword>
<feature type="transmembrane region" description="Helical" evidence="1">
    <location>
        <begin position="20"/>
        <end position="41"/>
    </location>
</feature>
<evidence type="ECO:0000313" key="2">
    <source>
        <dbReference type="EnsemblMetazoa" id="GPAI020018-PA"/>
    </source>
</evidence>
<dbReference type="VEuPathDB" id="VectorBase:GPAI020018"/>
<keyword evidence="1" id="KW-0472">Membrane</keyword>
<evidence type="ECO:0000313" key="3">
    <source>
        <dbReference type="Proteomes" id="UP000092445"/>
    </source>
</evidence>
<organism evidence="2 3">
    <name type="scientific">Glossina pallidipes</name>
    <name type="common">Tsetse fly</name>
    <dbReference type="NCBI Taxonomy" id="7398"/>
    <lineage>
        <taxon>Eukaryota</taxon>
        <taxon>Metazoa</taxon>
        <taxon>Ecdysozoa</taxon>
        <taxon>Arthropoda</taxon>
        <taxon>Hexapoda</taxon>
        <taxon>Insecta</taxon>
        <taxon>Pterygota</taxon>
        <taxon>Neoptera</taxon>
        <taxon>Endopterygota</taxon>
        <taxon>Diptera</taxon>
        <taxon>Brachycera</taxon>
        <taxon>Muscomorpha</taxon>
        <taxon>Hippoboscoidea</taxon>
        <taxon>Glossinidae</taxon>
        <taxon>Glossina</taxon>
    </lineage>
</organism>
<sequence length="185" mass="21830">MNDVCKRQNQWGVQVGRYRFSIIISVFVGLSYLLQFLRATVYDERVQKLVLSFNAFTLKFYNNCDKPLQRSLEIKLILRMPARIVVGFPIKLHRYEVYVFLFLNVHLHYCKLYTFWDMKELRLCSMSNNHGLAGYCKTSSMGDFIHLSQAQTIDSLDVNRITTFVVSDILIRCSRHFPKMYCNVM</sequence>
<keyword evidence="3" id="KW-1185">Reference proteome</keyword>
<dbReference type="Proteomes" id="UP000092445">
    <property type="component" value="Unassembled WGS sequence"/>
</dbReference>
<evidence type="ECO:0000256" key="1">
    <source>
        <dbReference type="SAM" id="Phobius"/>
    </source>
</evidence>